<reference evidence="3" key="1">
    <citation type="journal article" date="2019" name="Int. J. Syst. Evol. Microbiol.">
        <title>The Global Catalogue of Microorganisms (GCM) 10K type strain sequencing project: providing services to taxonomists for standard genome sequencing and annotation.</title>
        <authorList>
            <consortium name="The Broad Institute Genomics Platform"/>
            <consortium name="The Broad Institute Genome Sequencing Center for Infectious Disease"/>
            <person name="Wu L."/>
            <person name="Ma J."/>
        </authorList>
    </citation>
    <scope>NUCLEOTIDE SEQUENCE [LARGE SCALE GENOMIC DNA]</scope>
    <source>
        <strain evidence="3">JCM 16540</strain>
    </source>
</reference>
<feature type="transmembrane region" description="Helical" evidence="1">
    <location>
        <begin position="42"/>
        <end position="64"/>
    </location>
</feature>
<evidence type="ECO:0000256" key="1">
    <source>
        <dbReference type="SAM" id="Phobius"/>
    </source>
</evidence>
<comment type="caution">
    <text evidence="2">The sequence shown here is derived from an EMBL/GenBank/DDBJ whole genome shotgun (WGS) entry which is preliminary data.</text>
</comment>
<protein>
    <submittedName>
        <fullName evidence="2">Uncharacterized protein</fullName>
    </submittedName>
</protein>
<keyword evidence="1" id="KW-0472">Membrane</keyword>
<gene>
    <name evidence="2" type="ORF">GCM10022197_39900</name>
</gene>
<dbReference type="Proteomes" id="UP001500767">
    <property type="component" value="Unassembled WGS sequence"/>
</dbReference>
<keyword evidence="1" id="KW-1133">Transmembrane helix</keyword>
<keyword evidence="3" id="KW-1185">Reference proteome</keyword>
<keyword evidence="1" id="KW-0812">Transmembrane</keyword>
<proteinExistence type="predicted"/>
<evidence type="ECO:0000313" key="3">
    <source>
        <dbReference type="Proteomes" id="UP001500767"/>
    </source>
</evidence>
<accession>A0ABP6Y767</accession>
<dbReference type="EMBL" id="BAAAYR010000006">
    <property type="protein sequence ID" value="GAA3578490.1"/>
    <property type="molecule type" value="Genomic_DNA"/>
</dbReference>
<evidence type="ECO:0000313" key="2">
    <source>
        <dbReference type="EMBL" id="GAA3578490.1"/>
    </source>
</evidence>
<organism evidence="2 3">
    <name type="scientific">Microlunatus spumicola</name>
    <dbReference type="NCBI Taxonomy" id="81499"/>
    <lineage>
        <taxon>Bacteria</taxon>
        <taxon>Bacillati</taxon>
        <taxon>Actinomycetota</taxon>
        <taxon>Actinomycetes</taxon>
        <taxon>Propionibacteriales</taxon>
        <taxon>Propionibacteriaceae</taxon>
        <taxon>Microlunatus</taxon>
    </lineage>
</organism>
<name>A0ABP6Y767_9ACTN</name>
<sequence>MPTPGQPRTFRVPVLPSGILGRVSALSPALRRRAKARKALNVALFCVTLVLAVIVALLVLARFAGAWGVPYFSTTTERGSRCVNTFTGFECPSLTLGDVGFFGDVELPPGTRVVSSHYRSTHDYQLEAVLEVPPADAADALTALQDSYGKCVKNHPSPLGEPDLRSLCILANDQDTTATGTPDSRVYVVATALRPDKTRVVNLSVRSR</sequence>